<dbReference type="OrthoDB" id="1818370at2"/>
<feature type="domain" description="HTH cro/C1-type" evidence="2">
    <location>
        <begin position="9"/>
        <end position="64"/>
    </location>
</feature>
<evidence type="ECO:0000256" key="1">
    <source>
        <dbReference type="ARBA" id="ARBA00023125"/>
    </source>
</evidence>
<dbReference type="PANTHER" id="PTHR46558">
    <property type="entry name" value="TRACRIPTIONAL REGULATORY PROTEIN-RELATED-RELATED"/>
    <property type="match status" value="1"/>
</dbReference>
<name>A0A1H7QF81_RUMAL</name>
<dbReference type="AlphaFoldDB" id="A0A1H7QF81"/>
<sequence>MKTTMGEKIKDMRVERHMTTKQLAQATGISEAVLNGLENDNGRDVGYSRIIDLAKFFEVPTDYLLGFTESRITKNIELKELGLSDKAIEVLLAKRQDNELVSQLIEHSEFSNLINAIDIYVKQLAAKSINTINNLTAVMQRGVENYVAGAGMPEGYGSAKNYINETKVDEDEFLRYRIIERFNQILREVYSANVEDTEKNIPSAIKDSNEMTSFMLELLDQVKAGEVEIETPMDAVALMMVNMGVSEKEMAEVFGELPDDGDSISDDIARDILERFGVNNDDFVEVLEKYGIVG</sequence>
<dbReference type="RefSeq" id="WP_074836424.1">
    <property type="nucleotide sequence ID" value="NZ_FOAT01000037.1"/>
</dbReference>
<dbReference type="EMBL" id="FOAT01000037">
    <property type="protein sequence ID" value="SEL46489.1"/>
    <property type="molecule type" value="Genomic_DNA"/>
</dbReference>
<accession>A0A1H7QF81</accession>
<evidence type="ECO:0000259" key="2">
    <source>
        <dbReference type="PROSITE" id="PS50943"/>
    </source>
</evidence>
<dbReference type="PROSITE" id="PS50943">
    <property type="entry name" value="HTH_CROC1"/>
    <property type="match status" value="1"/>
</dbReference>
<keyword evidence="1" id="KW-0238">DNA-binding</keyword>
<evidence type="ECO:0000313" key="4">
    <source>
        <dbReference type="Proteomes" id="UP000186015"/>
    </source>
</evidence>
<dbReference type="Pfam" id="PF01381">
    <property type="entry name" value="HTH_3"/>
    <property type="match status" value="1"/>
</dbReference>
<dbReference type="InterPro" id="IPR010982">
    <property type="entry name" value="Lambda_DNA-bd_dom_sf"/>
</dbReference>
<dbReference type="PANTHER" id="PTHR46558:SF11">
    <property type="entry name" value="HTH-TYPE TRANSCRIPTIONAL REGULATOR XRE"/>
    <property type="match status" value="1"/>
</dbReference>
<reference evidence="3 4" key="1">
    <citation type="submission" date="2016-10" db="EMBL/GenBank/DDBJ databases">
        <authorList>
            <person name="de Groot N.N."/>
        </authorList>
    </citation>
    <scope>NUCLEOTIDE SEQUENCE [LARGE SCALE GENOMIC DNA]</scope>
    <source>
        <strain evidence="3 4">KH2T6</strain>
    </source>
</reference>
<dbReference type="CDD" id="cd00093">
    <property type="entry name" value="HTH_XRE"/>
    <property type="match status" value="1"/>
</dbReference>
<gene>
    <name evidence="3" type="ORF">SAMN05216469_1372</name>
</gene>
<dbReference type="Gene3D" id="1.10.260.40">
    <property type="entry name" value="lambda repressor-like DNA-binding domains"/>
    <property type="match status" value="1"/>
</dbReference>
<evidence type="ECO:0000313" key="3">
    <source>
        <dbReference type="EMBL" id="SEL46489.1"/>
    </source>
</evidence>
<dbReference type="SUPFAM" id="SSF47413">
    <property type="entry name" value="lambda repressor-like DNA-binding domains"/>
    <property type="match status" value="1"/>
</dbReference>
<dbReference type="Proteomes" id="UP000186015">
    <property type="component" value="Unassembled WGS sequence"/>
</dbReference>
<dbReference type="SMART" id="SM00530">
    <property type="entry name" value="HTH_XRE"/>
    <property type="match status" value="1"/>
</dbReference>
<dbReference type="GO" id="GO:0003677">
    <property type="term" value="F:DNA binding"/>
    <property type="evidence" value="ECO:0007669"/>
    <property type="project" value="UniProtKB-KW"/>
</dbReference>
<protein>
    <submittedName>
        <fullName evidence="3">Helix-turn-helix domain-containing protein</fullName>
    </submittedName>
</protein>
<organism evidence="3 4">
    <name type="scientific">Ruminococcus albus</name>
    <dbReference type="NCBI Taxonomy" id="1264"/>
    <lineage>
        <taxon>Bacteria</taxon>
        <taxon>Bacillati</taxon>
        <taxon>Bacillota</taxon>
        <taxon>Clostridia</taxon>
        <taxon>Eubacteriales</taxon>
        <taxon>Oscillospiraceae</taxon>
        <taxon>Ruminococcus</taxon>
    </lineage>
</organism>
<dbReference type="InterPro" id="IPR001387">
    <property type="entry name" value="Cro/C1-type_HTH"/>
</dbReference>
<proteinExistence type="predicted"/>